<name>A0A8J6P8V2_9BACT</name>
<organism evidence="2 3">
    <name type="scientific">Candidatus Desulfatibia vada</name>
    <dbReference type="NCBI Taxonomy" id="2841696"/>
    <lineage>
        <taxon>Bacteria</taxon>
        <taxon>Pseudomonadati</taxon>
        <taxon>Thermodesulfobacteriota</taxon>
        <taxon>Desulfobacteria</taxon>
        <taxon>Desulfobacterales</taxon>
        <taxon>Desulfobacterales incertae sedis</taxon>
        <taxon>Candidatus Desulfatibia</taxon>
    </lineage>
</organism>
<accession>A0A8J6P8V2</accession>
<evidence type="ECO:0000313" key="3">
    <source>
        <dbReference type="Proteomes" id="UP000605201"/>
    </source>
</evidence>
<dbReference type="Proteomes" id="UP000605201">
    <property type="component" value="Unassembled WGS sequence"/>
</dbReference>
<dbReference type="AlphaFoldDB" id="A0A8J6P8V2"/>
<sequence length="159" mass="18257">MPRVPTRKRPCRICRRWFLPNPRLKSRQMTCGDSCCKTEWHRKKCEEWNRRNPDYFKANYLQKKLEAAGHGAGTSKTPTAKSSPGKTLKSRMKTGLPLEYVQEVIGIQQLIIVEYLAQLLNRRFAKTMTQSFPASALQADQLPAMVFSRGDPTLMSCNH</sequence>
<feature type="compositionally biased region" description="Polar residues" evidence="1">
    <location>
        <begin position="74"/>
        <end position="85"/>
    </location>
</feature>
<proteinExistence type="predicted"/>
<dbReference type="EMBL" id="JACNIG010000373">
    <property type="protein sequence ID" value="MBC8434040.1"/>
    <property type="molecule type" value="Genomic_DNA"/>
</dbReference>
<protein>
    <submittedName>
        <fullName evidence="2">Uncharacterized protein</fullName>
    </submittedName>
</protein>
<evidence type="ECO:0000256" key="1">
    <source>
        <dbReference type="SAM" id="MobiDB-lite"/>
    </source>
</evidence>
<comment type="caution">
    <text evidence="2">The sequence shown here is derived from an EMBL/GenBank/DDBJ whole genome shotgun (WGS) entry which is preliminary data.</text>
</comment>
<feature type="region of interest" description="Disordered" evidence="1">
    <location>
        <begin position="67"/>
        <end position="89"/>
    </location>
</feature>
<reference evidence="2 3" key="1">
    <citation type="submission" date="2020-08" db="EMBL/GenBank/DDBJ databases">
        <title>Bridging the membrane lipid divide: bacteria of the FCB group superphylum have the potential to synthesize archaeal ether lipids.</title>
        <authorList>
            <person name="Villanueva L."/>
            <person name="Von Meijenfeldt F.A.B."/>
            <person name="Westbye A.B."/>
            <person name="Yadav S."/>
            <person name="Hopmans E.C."/>
            <person name="Dutilh B.E."/>
            <person name="Sinninghe Damste J.S."/>
        </authorList>
    </citation>
    <scope>NUCLEOTIDE SEQUENCE [LARGE SCALE GENOMIC DNA]</scope>
    <source>
        <strain evidence="2">NIOZ-UU17</strain>
    </source>
</reference>
<evidence type="ECO:0000313" key="2">
    <source>
        <dbReference type="EMBL" id="MBC8434040.1"/>
    </source>
</evidence>
<gene>
    <name evidence="2" type="ORF">H8D96_19190</name>
</gene>